<dbReference type="InterPro" id="IPR036388">
    <property type="entry name" value="WH-like_DNA-bd_sf"/>
</dbReference>
<dbReference type="PANTHER" id="PTHR33204:SF37">
    <property type="entry name" value="HTH-TYPE TRANSCRIPTIONAL REGULATOR YODB"/>
    <property type="match status" value="1"/>
</dbReference>
<comment type="caution">
    <text evidence="6">The sequence shown here is derived from an EMBL/GenBank/DDBJ whole genome shotgun (WGS) entry which is preliminary data.</text>
</comment>
<evidence type="ECO:0000256" key="3">
    <source>
        <dbReference type="ARBA" id="ARBA00023163"/>
    </source>
</evidence>
<keyword evidence="1" id="KW-0805">Transcription regulation</keyword>
<dbReference type="PANTHER" id="PTHR33204">
    <property type="entry name" value="TRANSCRIPTIONAL REGULATOR, MARR FAMILY"/>
    <property type="match status" value="1"/>
</dbReference>
<feature type="domain" description="HTH hxlR-type" evidence="5">
    <location>
        <begin position="55"/>
        <end position="154"/>
    </location>
</feature>
<proteinExistence type="predicted"/>
<organism evidence="6 7">
    <name type="scientific">Promicromonospora aerolata</name>
    <dbReference type="NCBI Taxonomy" id="195749"/>
    <lineage>
        <taxon>Bacteria</taxon>
        <taxon>Bacillati</taxon>
        <taxon>Actinomycetota</taxon>
        <taxon>Actinomycetes</taxon>
        <taxon>Micrococcales</taxon>
        <taxon>Promicromonosporaceae</taxon>
        <taxon>Promicromonospora</taxon>
    </lineage>
</organism>
<keyword evidence="7" id="KW-1185">Reference proteome</keyword>
<dbReference type="RefSeq" id="WP_377197838.1">
    <property type="nucleotide sequence ID" value="NZ_JBHUHF010000001.1"/>
</dbReference>
<dbReference type="Gene3D" id="1.10.10.10">
    <property type="entry name" value="Winged helix-like DNA-binding domain superfamily/Winged helix DNA-binding domain"/>
    <property type="match status" value="1"/>
</dbReference>
<feature type="compositionally biased region" description="Basic and acidic residues" evidence="4">
    <location>
        <begin position="33"/>
        <end position="46"/>
    </location>
</feature>
<evidence type="ECO:0000313" key="6">
    <source>
        <dbReference type="EMBL" id="MFD2025969.1"/>
    </source>
</evidence>
<name>A0ABW4V6S3_9MICO</name>
<sequence>MTERVAGNHRSGSDEFSGAGNVSQSGSQAEAQGPEHGEGPGREGTMKRASGKSTCPVNFGLETFGDPWSLLVVRDVVYFGKHTFNEFLGSDEAISPSVLSARLDSLTDAGILRRSADPADRRRVRYDLTDRGLGLIPVLVEIAEWSATHDPDTGAPADWIALVRDNKVEMLRRYADTVRNGGSVFVGENSVLAQVQAAQAQPA</sequence>
<keyword evidence="3" id="KW-0804">Transcription</keyword>
<feature type="compositionally biased region" description="Polar residues" evidence="4">
    <location>
        <begin position="20"/>
        <end position="30"/>
    </location>
</feature>
<feature type="region of interest" description="Disordered" evidence="4">
    <location>
        <begin position="1"/>
        <end position="52"/>
    </location>
</feature>
<dbReference type="InterPro" id="IPR002577">
    <property type="entry name" value="HTH_HxlR"/>
</dbReference>
<dbReference type="PROSITE" id="PS51118">
    <property type="entry name" value="HTH_HXLR"/>
    <property type="match status" value="1"/>
</dbReference>
<reference evidence="7" key="1">
    <citation type="journal article" date="2019" name="Int. J. Syst. Evol. Microbiol.">
        <title>The Global Catalogue of Microorganisms (GCM) 10K type strain sequencing project: providing services to taxonomists for standard genome sequencing and annotation.</title>
        <authorList>
            <consortium name="The Broad Institute Genomics Platform"/>
            <consortium name="The Broad Institute Genome Sequencing Center for Infectious Disease"/>
            <person name="Wu L."/>
            <person name="Ma J."/>
        </authorList>
    </citation>
    <scope>NUCLEOTIDE SEQUENCE [LARGE SCALE GENOMIC DNA]</scope>
    <source>
        <strain evidence="7">CCM 7043</strain>
    </source>
</reference>
<evidence type="ECO:0000256" key="1">
    <source>
        <dbReference type="ARBA" id="ARBA00023015"/>
    </source>
</evidence>
<protein>
    <submittedName>
        <fullName evidence="6">Winged helix-turn-helix transcriptional regulator</fullName>
    </submittedName>
</protein>
<dbReference type="InterPro" id="IPR036390">
    <property type="entry name" value="WH_DNA-bd_sf"/>
</dbReference>
<dbReference type="Pfam" id="PF01638">
    <property type="entry name" value="HxlR"/>
    <property type="match status" value="1"/>
</dbReference>
<gene>
    <name evidence="6" type="ORF">ACFSL2_10665</name>
</gene>
<evidence type="ECO:0000256" key="4">
    <source>
        <dbReference type="SAM" id="MobiDB-lite"/>
    </source>
</evidence>
<keyword evidence="2" id="KW-0238">DNA-binding</keyword>
<dbReference type="EMBL" id="JBHUHF010000001">
    <property type="protein sequence ID" value="MFD2025969.1"/>
    <property type="molecule type" value="Genomic_DNA"/>
</dbReference>
<evidence type="ECO:0000259" key="5">
    <source>
        <dbReference type="PROSITE" id="PS51118"/>
    </source>
</evidence>
<evidence type="ECO:0000313" key="7">
    <source>
        <dbReference type="Proteomes" id="UP001597338"/>
    </source>
</evidence>
<dbReference type="SUPFAM" id="SSF46785">
    <property type="entry name" value="Winged helix' DNA-binding domain"/>
    <property type="match status" value="1"/>
</dbReference>
<accession>A0ABW4V6S3</accession>
<evidence type="ECO:0000256" key="2">
    <source>
        <dbReference type="ARBA" id="ARBA00023125"/>
    </source>
</evidence>
<dbReference type="Proteomes" id="UP001597338">
    <property type="component" value="Unassembled WGS sequence"/>
</dbReference>